<dbReference type="GO" id="GO:0045467">
    <property type="term" value="P:R7 cell development"/>
    <property type="evidence" value="ECO:0007669"/>
    <property type="project" value="UniProtKB-ARBA"/>
</dbReference>
<gene>
    <name evidence="11" type="ORF">SK128_018611</name>
</gene>
<feature type="region of interest" description="Disordered" evidence="9">
    <location>
        <begin position="118"/>
        <end position="204"/>
    </location>
</feature>
<evidence type="ECO:0000313" key="11">
    <source>
        <dbReference type="EMBL" id="KAK7077181.1"/>
    </source>
</evidence>
<evidence type="ECO:0000256" key="5">
    <source>
        <dbReference type="ARBA" id="ARBA00022833"/>
    </source>
</evidence>
<organism evidence="11 12">
    <name type="scientific">Halocaridina rubra</name>
    <name type="common">Hawaiian red shrimp</name>
    <dbReference type="NCBI Taxonomy" id="373956"/>
    <lineage>
        <taxon>Eukaryota</taxon>
        <taxon>Metazoa</taxon>
        <taxon>Ecdysozoa</taxon>
        <taxon>Arthropoda</taxon>
        <taxon>Crustacea</taxon>
        <taxon>Multicrustacea</taxon>
        <taxon>Malacostraca</taxon>
        <taxon>Eumalacostraca</taxon>
        <taxon>Eucarida</taxon>
        <taxon>Decapoda</taxon>
        <taxon>Pleocyemata</taxon>
        <taxon>Caridea</taxon>
        <taxon>Atyoidea</taxon>
        <taxon>Atyidae</taxon>
        <taxon>Halocaridina</taxon>
    </lineage>
</organism>
<dbReference type="GO" id="GO:0008270">
    <property type="term" value="F:zinc ion binding"/>
    <property type="evidence" value="ECO:0007669"/>
    <property type="project" value="UniProtKB-KW"/>
</dbReference>
<dbReference type="GO" id="GO:0035167">
    <property type="term" value="P:larval lymph gland hemopoiesis"/>
    <property type="evidence" value="ECO:0007669"/>
    <property type="project" value="UniProtKB-ARBA"/>
</dbReference>
<dbReference type="GO" id="GO:0006357">
    <property type="term" value="P:regulation of transcription by RNA polymerase II"/>
    <property type="evidence" value="ECO:0007669"/>
    <property type="project" value="TreeGrafter"/>
</dbReference>
<feature type="compositionally biased region" description="Polar residues" evidence="9">
    <location>
        <begin position="150"/>
        <end position="159"/>
    </location>
</feature>
<dbReference type="CDD" id="cd18315">
    <property type="entry name" value="BTB_POZ_BAB-like"/>
    <property type="match status" value="1"/>
</dbReference>
<keyword evidence="5" id="KW-0862">Zinc</keyword>
<dbReference type="PANTHER" id="PTHR23110:SF111">
    <property type="entry name" value="LONGITUDINALS LACKING PROTEIN, ISOFORMS F_I_K_T"/>
    <property type="match status" value="1"/>
</dbReference>
<evidence type="ECO:0000313" key="12">
    <source>
        <dbReference type="Proteomes" id="UP001381693"/>
    </source>
</evidence>
<dbReference type="Proteomes" id="UP001381693">
    <property type="component" value="Unassembled WGS sequence"/>
</dbReference>
<keyword evidence="2" id="KW-0479">Metal-binding</keyword>
<reference evidence="11 12" key="1">
    <citation type="submission" date="2023-11" db="EMBL/GenBank/DDBJ databases">
        <title>Halocaridina rubra genome assembly.</title>
        <authorList>
            <person name="Smith C."/>
        </authorList>
    </citation>
    <scope>NUCLEOTIDE SEQUENCE [LARGE SCALE GENOMIC DNA]</scope>
    <source>
        <strain evidence="11">EP-1</strain>
        <tissue evidence="11">Whole</tissue>
    </source>
</reference>
<evidence type="ECO:0000256" key="8">
    <source>
        <dbReference type="ARBA" id="ARBA00037382"/>
    </source>
</evidence>
<keyword evidence="4" id="KW-0221">Differentiation</keyword>
<feature type="compositionally biased region" description="Basic and acidic residues" evidence="9">
    <location>
        <begin position="121"/>
        <end position="132"/>
    </location>
</feature>
<dbReference type="SUPFAM" id="SSF54695">
    <property type="entry name" value="POZ domain"/>
    <property type="match status" value="1"/>
</dbReference>
<keyword evidence="7" id="KW-0539">Nucleus</keyword>
<dbReference type="PANTHER" id="PTHR23110">
    <property type="entry name" value="BTB DOMAIN TRANSCRIPTION FACTOR"/>
    <property type="match status" value="1"/>
</dbReference>
<feature type="domain" description="BTB" evidence="10">
    <location>
        <begin position="31"/>
        <end position="96"/>
    </location>
</feature>
<keyword evidence="12" id="KW-1185">Reference proteome</keyword>
<dbReference type="GO" id="GO:0045476">
    <property type="term" value="P:nurse cell apoptotic process"/>
    <property type="evidence" value="ECO:0007669"/>
    <property type="project" value="UniProtKB-ARBA"/>
</dbReference>
<keyword evidence="1" id="KW-0217">Developmental protein</keyword>
<dbReference type="GO" id="GO:0007526">
    <property type="term" value="P:larval somatic muscle development"/>
    <property type="evidence" value="ECO:0007669"/>
    <property type="project" value="UniProtKB-ARBA"/>
</dbReference>
<dbReference type="InterPro" id="IPR007588">
    <property type="entry name" value="Znf_FLYWCH"/>
</dbReference>
<dbReference type="GO" id="GO:0007464">
    <property type="term" value="P:R3/R4 cell fate commitment"/>
    <property type="evidence" value="ECO:0007669"/>
    <property type="project" value="UniProtKB-ARBA"/>
</dbReference>
<dbReference type="GO" id="GO:0048813">
    <property type="term" value="P:dendrite morphogenesis"/>
    <property type="evidence" value="ECO:0007669"/>
    <property type="project" value="UniProtKB-ARBA"/>
</dbReference>
<dbReference type="AlphaFoldDB" id="A0AAN9A1Q5"/>
<feature type="region of interest" description="Disordered" evidence="9">
    <location>
        <begin position="232"/>
        <end position="266"/>
    </location>
</feature>
<dbReference type="Gene3D" id="3.30.710.10">
    <property type="entry name" value="Potassium Channel Kv1.1, Chain A"/>
    <property type="match status" value="1"/>
</dbReference>
<dbReference type="SMART" id="SM00225">
    <property type="entry name" value="BTB"/>
    <property type="match status" value="1"/>
</dbReference>
<dbReference type="GO" id="GO:0008406">
    <property type="term" value="P:gonad development"/>
    <property type="evidence" value="ECO:0007669"/>
    <property type="project" value="UniProtKB-ARBA"/>
</dbReference>
<sequence length="456" mass="50717">MEGGLLSLRWNDHGTTFFDMLSSIRKKEAYCDVTLVCDGRFYRVHKLVLSTCSQFFDSLFSQTECKHPVVIVANVLCKDLEALLNYMYLGEVNVLQTELPGLMKAAEVLRIKGLAESSKGSGRDAKDRKRTAGGEGSVDSVAKCRKLDNSTEFSRSSPQALDKSNVRSLCRQRTNNESQISKRNMDHMGPINIGDENLDQLSPSRLNEPSSFANDPSVGIDKNHKQILPLRAPSHSATPCSAEKDHDQLPTPRMPSPDFSQSTGKELPVLGCRGVMDETKSSKSDVKVEEILIKEESDEWIGETDDGLDSIPFHDVESNMTYPTQTDTASSYSGNSCIPWELTSSSSQLPAIESHQQHVIPGSSGTQGIGTQQHFGAELPRQFRGRSFFNKIYLEGFVYTKNRTTGLREYWRCQDRTCPGRIILQGKEVIKANKHSHLPPLQRKTTSGIVVKTDLL</sequence>
<accession>A0AAN9A1Q5</accession>
<keyword evidence="3" id="KW-0863">Zinc-finger</keyword>
<evidence type="ECO:0000256" key="6">
    <source>
        <dbReference type="ARBA" id="ARBA00022902"/>
    </source>
</evidence>
<comment type="caution">
    <text evidence="11">The sequence shown here is derived from an EMBL/GenBank/DDBJ whole genome shotgun (WGS) entry which is preliminary data.</text>
</comment>
<proteinExistence type="predicted"/>
<dbReference type="EMBL" id="JAXCGZ010009462">
    <property type="protein sequence ID" value="KAK7077181.1"/>
    <property type="molecule type" value="Genomic_DNA"/>
</dbReference>
<dbReference type="GO" id="GO:0005634">
    <property type="term" value="C:nucleus"/>
    <property type="evidence" value="ECO:0007669"/>
    <property type="project" value="TreeGrafter"/>
</dbReference>
<evidence type="ECO:0000256" key="1">
    <source>
        <dbReference type="ARBA" id="ARBA00022473"/>
    </source>
</evidence>
<protein>
    <recommendedName>
        <fullName evidence="10">BTB domain-containing protein</fullName>
    </recommendedName>
</protein>
<name>A0AAN9A1Q5_HALRR</name>
<evidence type="ECO:0000256" key="3">
    <source>
        <dbReference type="ARBA" id="ARBA00022771"/>
    </source>
</evidence>
<dbReference type="Pfam" id="PF00651">
    <property type="entry name" value="BTB"/>
    <property type="match status" value="1"/>
</dbReference>
<dbReference type="Gene3D" id="2.20.25.240">
    <property type="match status" value="1"/>
</dbReference>
<dbReference type="GO" id="GO:0016199">
    <property type="term" value="P:axon midline choice point recognition"/>
    <property type="evidence" value="ECO:0007669"/>
    <property type="project" value="UniProtKB-ARBA"/>
</dbReference>
<dbReference type="Pfam" id="PF04500">
    <property type="entry name" value="FLYWCH"/>
    <property type="match status" value="1"/>
</dbReference>
<dbReference type="InterPro" id="IPR000210">
    <property type="entry name" value="BTB/POZ_dom"/>
</dbReference>
<dbReference type="InterPro" id="IPR011333">
    <property type="entry name" value="SKP1/BTB/POZ_sf"/>
</dbReference>
<feature type="compositionally biased region" description="Polar residues" evidence="9">
    <location>
        <begin position="171"/>
        <end position="182"/>
    </location>
</feature>
<evidence type="ECO:0000259" key="10">
    <source>
        <dbReference type="PROSITE" id="PS50097"/>
    </source>
</evidence>
<dbReference type="PROSITE" id="PS50097">
    <property type="entry name" value="BTB"/>
    <property type="match status" value="1"/>
</dbReference>
<evidence type="ECO:0000256" key="7">
    <source>
        <dbReference type="ARBA" id="ARBA00023242"/>
    </source>
</evidence>
<evidence type="ECO:0000256" key="4">
    <source>
        <dbReference type="ARBA" id="ARBA00022782"/>
    </source>
</evidence>
<evidence type="ECO:0000256" key="2">
    <source>
        <dbReference type="ARBA" id="ARBA00022723"/>
    </source>
</evidence>
<evidence type="ECO:0000256" key="9">
    <source>
        <dbReference type="SAM" id="MobiDB-lite"/>
    </source>
</evidence>
<dbReference type="InterPro" id="IPR051095">
    <property type="entry name" value="Dros_DevTransReg"/>
</dbReference>
<keyword evidence="6" id="KW-0524">Neurogenesis</keyword>
<comment type="function">
    <text evidence="8">Putative transcription factor required for axon growth and guidance in the central and peripheral nervous systems. Repels CNS axons away from the midline by promoting the expression of the midline repellent sli and its receptor robo.</text>
</comment>